<dbReference type="EMBL" id="CP012670">
    <property type="protein sequence ID" value="AUX22822.1"/>
    <property type="molecule type" value="Genomic_DNA"/>
</dbReference>
<evidence type="ECO:0000313" key="2">
    <source>
        <dbReference type="Proteomes" id="UP000295781"/>
    </source>
</evidence>
<proteinExistence type="predicted"/>
<accession>A0A4V0NDI8</accession>
<dbReference type="Proteomes" id="UP000295781">
    <property type="component" value="Chromosome"/>
</dbReference>
<dbReference type="OrthoDB" id="9878653at2"/>
<sequence length="117" mass="12555">MDLRDLVRALLSFDALVARQWVADSLRQGILWASIPAPTDLDPVALGVAAGVAELLAARAGQAPPPWTSTVEAAPTPVCLVKAARTMPRLRQLCEQEGPEPLRRRGILAPPEFLKVA</sequence>
<organism evidence="1 2">
    <name type="scientific">Sorangium cellulosum</name>
    <name type="common">Polyangium cellulosum</name>
    <dbReference type="NCBI Taxonomy" id="56"/>
    <lineage>
        <taxon>Bacteria</taxon>
        <taxon>Pseudomonadati</taxon>
        <taxon>Myxococcota</taxon>
        <taxon>Polyangia</taxon>
        <taxon>Polyangiales</taxon>
        <taxon>Polyangiaceae</taxon>
        <taxon>Sorangium</taxon>
    </lineage>
</organism>
<dbReference type="AlphaFoldDB" id="A0A4V0NDI8"/>
<protein>
    <submittedName>
        <fullName evidence="1">Uncharacterized protein</fullName>
    </submittedName>
</protein>
<name>A0A4V0NDI8_SORCE</name>
<evidence type="ECO:0000313" key="1">
    <source>
        <dbReference type="EMBL" id="AUX22822.1"/>
    </source>
</evidence>
<dbReference type="RefSeq" id="WP_129347919.1">
    <property type="nucleotide sequence ID" value="NZ_CP012670.1"/>
</dbReference>
<gene>
    <name evidence="1" type="ORF">SOCEGT47_033350</name>
</gene>
<reference evidence="1 2" key="1">
    <citation type="submission" date="2015-09" db="EMBL/GenBank/DDBJ databases">
        <title>Sorangium comparison.</title>
        <authorList>
            <person name="Zaburannyi N."/>
            <person name="Bunk B."/>
            <person name="Overmann J."/>
            <person name="Mueller R."/>
        </authorList>
    </citation>
    <scope>NUCLEOTIDE SEQUENCE [LARGE SCALE GENOMIC DNA]</scope>
    <source>
        <strain evidence="1 2">So ceGT47</strain>
    </source>
</reference>